<proteinExistence type="predicted"/>
<dbReference type="AlphaFoldDB" id="M2X1Z6"/>
<protein>
    <submittedName>
        <fullName evidence="2">Uncharacterized protein</fullName>
    </submittedName>
</protein>
<organism evidence="2 3">
    <name type="scientific">Galdieria sulphuraria</name>
    <name type="common">Red alga</name>
    <dbReference type="NCBI Taxonomy" id="130081"/>
    <lineage>
        <taxon>Eukaryota</taxon>
        <taxon>Rhodophyta</taxon>
        <taxon>Bangiophyceae</taxon>
        <taxon>Galdieriales</taxon>
        <taxon>Galdieriaceae</taxon>
        <taxon>Galdieria</taxon>
    </lineage>
</organism>
<dbReference type="OrthoDB" id="10428204at2759"/>
<reference evidence="3" key="1">
    <citation type="journal article" date="2013" name="Science">
        <title>Gene transfer from bacteria and archaea facilitated evolution of an extremophilic eukaryote.</title>
        <authorList>
            <person name="Schonknecht G."/>
            <person name="Chen W.H."/>
            <person name="Ternes C.M."/>
            <person name="Barbier G.G."/>
            <person name="Shrestha R.P."/>
            <person name="Stanke M."/>
            <person name="Brautigam A."/>
            <person name="Baker B.J."/>
            <person name="Banfield J.F."/>
            <person name="Garavito R.M."/>
            <person name="Carr K."/>
            <person name="Wilkerson C."/>
            <person name="Rensing S.A."/>
            <person name="Gagneul D."/>
            <person name="Dickenson N.E."/>
            <person name="Oesterhelt C."/>
            <person name="Lercher M.J."/>
            <person name="Weber A.P."/>
        </authorList>
    </citation>
    <scope>NUCLEOTIDE SEQUENCE [LARGE SCALE GENOMIC DNA]</scope>
    <source>
        <strain evidence="3">074W</strain>
    </source>
</reference>
<dbReference type="KEGG" id="gsl:Gasu_22680"/>
<dbReference type="EMBL" id="KB454500">
    <property type="protein sequence ID" value="EME30360.1"/>
    <property type="molecule type" value="Genomic_DNA"/>
</dbReference>
<dbReference type="GeneID" id="17089093"/>
<dbReference type="Gramene" id="EME30360">
    <property type="protein sequence ID" value="EME30360"/>
    <property type="gene ID" value="Gasu_22680"/>
</dbReference>
<dbReference type="RefSeq" id="XP_005706880.1">
    <property type="nucleotide sequence ID" value="XM_005706823.1"/>
</dbReference>
<feature type="region of interest" description="Disordered" evidence="1">
    <location>
        <begin position="530"/>
        <end position="558"/>
    </location>
</feature>
<dbReference type="Proteomes" id="UP000030680">
    <property type="component" value="Unassembled WGS sequence"/>
</dbReference>
<feature type="compositionally biased region" description="Acidic residues" evidence="1">
    <location>
        <begin position="536"/>
        <end position="546"/>
    </location>
</feature>
<evidence type="ECO:0000313" key="2">
    <source>
        <dbReference type="EMBL" id="EME30360.1"/>
    </source>
</evidence>
<evidence type="ECO:0000313" key="3">
    <source>
        <dbReference type="Proteomes" id="UP000030680"/>
    </source>
</evidence>
<sequence>MLSEANCNVSFDSRMTALEQVVKNSPDTDCLRHSFVSFGKWVCQNPPHKEDSVEQYIDRYCRLLEYSLVQRQATSEFLLCLGLLILCQPNISAKRKADWSKKVSQCILINNCSEFLLYSLVYSYLQHSSVSSSTSFYNCMEDNIRLLSKLSSIVESASESSTVLSDILPLLLSLQSLTSLQKHASIPVGLRADGLCGLFSEFSCFLSKILHFLRERHPSSISDHKRLENGICALLYVLFRFFADCVLLYDDALFPIADRFVAFGLQWLDICHTYELWIGKKLGYQMLSILFEHNLFQGQSSDTLLFFILIQSEVVRWYKQAIEPSDLEVDRMDFTNDVMEGVHHRIESKYQQDGEYGSLLWALKTFQLYHQSIFYSLERDQQVIEKRNALDRWLLTFCERIEQIPTLCFLRNSLSRCKKCLMHPSERKTLPISSSMNDISITTSEKEIFVGEIDPRAVKRTRRDHSEDESNRTTHSKLWKIVHQSTPVDIVPVEDMGESNSRIHLPNEKNLVLQRMDNVEISSFPVVEHHRVDRQEEVDDDVDQNDNQESVFQDENQSSYSDVDVIVNEIDLEITSLK</sequence>
<accession>M2X1Z6</accession>
<gene>
    <name evidence="2" type="ORF">Gasu_22680</name>
</gene>
<keyword evidence="3" id="KW-1185">Reference proteome</keyword>
<evidence type="ECO:0000256" key="1">
    <source>
        <dbReference type="SAM" id="MobiDB-lite"/>
    </source>
</evidence>
<name>M2X1Z6_GALSU</name>